<comment type="caution">
    <text evidence="1">The sequence shown here is derived from an EMBL/GenBank/DDBJ whole genome shotgun (WGS) entry which is preliminary data.</text>
</comment>
<dbReference type="RefSeq" id="WP_379766283.1">
    <property type="nucleotide sequence ID" value="NZ_JBHSCL010000009.1"/>
</dbReference>
<keyword evidence="2" id="KW-1185">Reference proteome</keyword>
<protein>
    <submittedName>
        <fullName evidence="1">Uncharacterized protein</fullName>
    </submittedName>
</protein>
<evidence type="ECO:0000313" key="1">
    <source>
        <dbReference type="EMBL" id="MFC4221487.1"/>
    </source>
</evidence>
<proteinExistence type="predicted"/>
<dbReference type="Proteomes" id="UP001595841">
    <property type="component" value="Unassembled WGS sequence"/>
</dbReference>
<name>A0ABV8PRG5_9FLAO</name>
<evidence type="ECO:0000313" key="2">
    <source>
        <dbReference type="Proteomes" id="UP001595841"/>
    </source>
</evidence>
<organism evidence="1 2">
    <name type="scientific">Flagellimonas marina</name>
    <dbReference type="NCBI Taxonomy" id="1775168"/>
    <lineage>
        <taxon>Bacteria</taxon>
        <taxon>Pseudomonadati</taxon>
        <taxon>Bacteroidota</taxon>
        <taxon>Flavobacteriia</taxon>
        <taxon>Flavobacteriales</taxon>
        <taxon>Flavobacteriaceae</taxon>
        <taxon>Flagellimonas</taxon>
    </lineage>
</organism>
<reference evidence="2" key="1">
    <citation type="journal article" date="2019" name="Int. J. Syst. Evol. Microbiol.">
        <title>The Global Catalogue of Microorganisms (GCM) 10K type strain sequencing project: providing services to taxonomists for standard genome sequencing and annotation.</title>
        <authorList>
            <consortium name="The Broad Institute Genomics Platform"/>
            <consortium name="The Broad Institute Genome Sequencing Center for Infectious Disease"/>
            <person name="Wu L."/>
            <person name="Ma J."/>
        </authorList>
    </citation>
    <scope>NUCLEOTIDE SEQUENCE [LARGE SCALE GENOMIC DNA]</scope>
    <source>
        <strain evidence="2">CGMCC 1.15774</strain>
    </source>
</reference>
<gene>
    <name evidence="1" type="ORF">ACFOWS_15155</name>
</gene>
<accession>A0ABV8PRG5</accession>
<sequence>MKAATVAQIKKELQFKSQEDVMQLCLRLARFKKENKELLTYLLFESDSEEGYIETVKEEMDAMFAEININSYFYIKKSVRKILRTVKKYIRYSGNKATEVELLLYFCEKLKSFRPSIQRNTTLKNLYQRQLDYIEKKIPALHEDLQHDYSLILAELR</sequence>
<dbReference type="EMBL" id="JBHSCL010000009">
    <property type="protein sequence ID" value="MFC4221487.1"/>
    <property type="molecule type" value="Genomic_DNA"/>
</dbReference>